<proteinExistence type="predicted"/>
<feature type="domain" description="ABC transporter" evidence="5">
    <location>
        <begin position="14"/>
        <end position="252"/>
    </location>
</feature>
<dbReference type="GO" id="GO:0015418">
    <property type="term" value="F:ABC-type quaternary ammonium compound transporting activity"/>
    <property type="evidence" value="ECO:0007669"/>
    <property type="project" value="UniProtKB-EC"/>
</dbReference>
<dbReference type="Pfam" id="PF00005">
    <property type="entry name" value="ABC_tran"/>
    <property type="match status" value="1"/>
</dbReference>
<name>A0A6H2ELJ0_9ACTO</name>
<dbReference type="InterPro" id="IPR027417">
    <property type="entry name" value="P-loop_NTPase"/>
</dbReference>
<dbReference type="EC" id="7.6.2.9" evidence="4"/>
<dbReference type="Gene3D" id="3.40.50.300">
    <property type="entry name" value="P-loop containing nucleotide triphosphate hydrolases"/>
    <property type="match status" value="1"/>
</dbReference>
<evidence type="ECO:0000259" key="5">
    <source>
        <dbReference type="PROSITE" id="PS50893"/>
    </source>
</evidence>
<dbReference type="InterPro" id="IPR003593">
    <property type="entry name" value="AAA+_ATPase"/>
</dbReference>
<dbReference type="GO" id="GO:0016887">
    <property type="term" value="F:ATP hydrolysis activity"/>
    <property type="evidence" value="ECO:0007669"/>
    <property type="project" value="InterPro"/>
</dbReference>
<dbReference type="PROSITE" id="PS50893">
    <property type="entry name" value="ABC_TRANSPORTER_2"/>
    <property type="match status" value="1"/>
</dbReference>
<keyword evidence="7" id="KW-1185">Reference proteome</keyword>
<dbReference type="KEGG" id="arca:HC352_05060"/>
<dbReference type="SUPFAM" id="SSF52540">
    <property type="entry name" value="P-loop containing nucleoside triphosphate hydrolases"/>
    <property type="match status" value="1"/>
</dbReference>
<evidence type="ECO:0000313" key="6">
    <source>
        <dbReference type="EMBL" id="QJC21933.1"/>
    </source>
</evidence>
<evidence type="ECO:0000256" key="3">
    <source>
        <dbReference type="ARBA" id="ARBA00022840"/>
    </source>
</evidence>
<dbReference type="SMART" id="SM00382">
    <property type="entry name" value="AAA"/>
    <property type="match status" value="1"/>
</dbReference>
<dbReference type="InterPro" id="IPR003439">
    <property type="entry name" value="ABC_transporter-like_ATP-bd"/>
</dbReference>
<protein>
    <recommendedName>
        <fullName evidence="4">ABC-type quaternary amine transporter</fullName>
        <ecNumber evidence="4">7.6.2.9</ecNumber>
    </recommendedName>
</protein>
<evidence type="ECO:0000256" key="2">
    <source>
        <dbReference type="ARBA" id="ARBA00022741"/>
    </source>
</evidence>
<keyword evidence="1" id="KW-0813">Transport</keyword>
<dbReference type="Proteomes" id="UP000502298">
    <property type="component" value="Chromosome"/>
</dbReference>
<dbReference type="InterPro" id="IPR050093">
    <property type="entry name" value="ABC_SmlMolc_Importer"/>
</dbReference>
<dbReference type="PANTHER" id="PTHR42781">
    <property type="entry name" value="SPERMIDINE/PUTRESCINE IMPORT ATP-BINDING PROTEIN POTA"/>
    <property type="match status" value="1"/>
</dbReference>
<evidence type="ECO:0000256" key="1">
    <source>
        <dbReference type="ARBA" id="ARBA00022448"/>
    </source>
</evidence>
<evidence type="ECO:0000256" key="4">
    <source>
        <dbReference type="ARBA" id="ARBA00066388"/>
    </source>
</evidence>
<reference evidence="6 7" key="1">
    <citation type="submission" date="2020-03" db="EMBL/GenBank/DDBJ databases">
        <title>Complete genome of Arcanobacterium buesumensis sp. nov. strain 2701.</title>
        <authorList>
            <person name="Borowiak M."/>
            <person name="Alssahen M."/>
            <person name="Laemmler C."/>
            <person name="Malorny B."/>
            <person name="Hassan A."/>
            <person name="Prenger-Berninghoff E."/>
            <person name="Ploetz M."/>
            <person name="Abdulmawjood A."/>
        </authorList>
    </citation>
    <scope>NUCLEOTIDE SEQUENCE [LARGE SCALE GENOMIC DNA]</scope>
    <source>
        <strain evidence="6 7">2701</strain>
    </source>
</reference>
<keyword evidence="3 6" id="KW-0067">ATP-binding</keyword>
<organism evidence="6 7">
    <name type="scientific">Arcanobacterium buesumense</name>
    <dbReference type="NCBI Taxonomy" id="2722751"/>
    <lineage>
        <taxon>Bacteria</taxon>
        <taxon>Bacillati</taxon>
        <taxon>Actinomycetota</taxon>
        <taxon>Actinomycetes</taxon>
        <taxon>Actinomycetales</taxon>
        <taxon>Actinomycetaceae</taxon>
        <taxon>Arcanobacterium</taxon>
    </lineage>
</organism>
<gene>
    <name evidence="6" type="ORF">HC352_05060</name>
</gene>
<sequence length="257" mass="27810">MTAQPSKEGNEIIISFDDVKKSYGDKTIIESLSLTVKRGEFLTILGESGSGKSTLLKMINVLVTPDSGTIMVAGTKVATPAPATAELVKLRRQIGYAVQGSILFPHLNVAQNIGYVPKISGASKEEIKADIERAMKIAGLDSELLERMPDQLSGGQAQRVGIARSIAGRPELLLMDEPFGAVDEITRRALQDEIMDIVQREGLTCLFVTHDTSEALKLGSKVLVLKDGAIEQYDTPQRVANHGATEYVRTLINHQPA</sequence>
<dbReference type="RefSeq" id="WP_168917872.1">
    <property type="nucleotide sequence ID" value="NZ_CP050804.1"/>
</dbReference>
<keyword evidence="2" id="KW-0547">Nucleotide-binding</keyword>
<evidence type="ECO:0000313" key="7">
    <source>
        <dbReference type="Proteomes" id="UP000502298"/>
    </source>
</evidence>
<dbReference type="AlphaFoldDB" id="A0A6H2ELJ0"/>
<dbReference type="PANTHER" id="PTHR42781:SF4">
    <property type="entry name" value="SPERMIDINE_PUTRESCINE IMPORT ATP-BINDING PROTEIN POTA"/>
    <property type="match status" value="1"/>
</dbReference>
<accession>A0A6H2ELJ0</accession>
<dbReference type="FunFam" id="3.40.50.300:FF:000425">
    <property type="entry name" value="Probable ABC transporter, ATP-binding subunit"/>
    <property type="match status" value="1"/>
</dbReference>
<dbReference type="PROSITE" id="PS00211">
    <property type="entry name" value="ABC_TRANSPORTER_1"/>
    <property type="match status" value="1"/>
</dbReference>
<dbReference type="InterPro" id="IPR017871">
    <property type="entry name" value="ABC_transporter-like_CS"/>
</dbReference>
<dbReference type="EMBL" id="CP050804">
    <property type="protein sequence ID" value="QJC21933.1"/>
    <property type="molecule type" value="Genomic_DNA"/>
</dbReference>
<dbReference type="GO" id="GO:0005524">
    <property type="term" value="F:ATP binding"/>
    <property type="evidence" value="ECO:0007669"/>
    <property type="project" value="UniProtKB-KW"/>
</dbReference>